<dbReference type="PROSITE" id="PS50943">
    <property type="entry name" value="HTH_CROC1"/>
    <property type="match status" value="1"/>
</dbReference>
<comment type="caution">
    <text evidence="3">The sequence shown here is derived from an EMBL/GenBank/DDBJ whole genome shotgun (WGS) entry which is preliminary data.</text>
</comment>
<evidence type="ECO:0000313" key="3">
    <source>
        <dbReference type="EMBL" id="MBC5787458.1"/>
    </source>
</evidence>
<dbReference type="EMBL" id="JACOQK010000001">
    <property type="protein sequence ID" value="MBC5787458.1"/>
    <property type="molecule type" value="Genomic_DNA"/>
</dbReference>
<dbReference type="SMART" id="SM00530">
    <property type="entry name" value="HTH_XRE"/>
    <property type="match status" value="1"/>
</dbReference>
<name>A0ABR7IQW7_9CLOT</name>
<dbReference type="Gene3D" id="1.10.260.40">
    <property type="entry name" value="lambda repressor-like DNA-binding domains"/>
    <property type="match status" value="1"/>
</dbReference>
<evidence type="ECO:0000256" key="1">
    <source>
        <dbReference type="ARBA" id="ARBA00023125"/>
    </source>
</evidence>
<keyword evidence="1" id="KW-0238">DNA-binding</keyword>
<dbReference type="InterPro" id="IPR010982">
    <property type="entry name" value="Lambda_DNA-bd_dom_sf"/>
</dbReference>
<organism evidence="3 4">
    <name type="scientific">Clostridium facile</name>
    <dbReference type="NCBI Taxonomy" id="2763035"/>
    <lineage>
        <taxon>Bacteria</taxon>
        <taxon>Bacillati</taxon>
        <taxon>Bacillota</taxon>
        <taxon>Clostridia</taxon>
        <taxon>Eubacteriales</taxon>
        <taxon>Clostridiaceae</taxon>
        <taxon>Clostridium</taxon>
    </lineage>
</organism>
<dbReference type="CDD" id="cd00093">
    <property type="entry name" value="HTH_XRE"/>
    <property type="match status" value="1"/>
</dbReference>
<dbReference type="Proteomes" id="UP000649151">
    <property type="component" value="Unassembled WGS sequence"/>
</dbReference>
<dbReference type="InterPro" id="IPR001387">
    <property type="entry name" value="Cro/C1-type_HTH"/>
</dbReference>
<dbReference type="PANTHER" id="PTHR46558:SF14">
    <property type="entry name" value="HTH-TYPE TRANSCRIPTIONAL REGULATOR ANSR"/>
    <property type="match status" value="1"/>
</dbReference>
<proteinExistence type="predicted"/>
<dbReference type="Pfam" id="PF01381">
    <property type="entry name" value="HTH_3"/>
    <property type="match status" value="1"/>
</dbReference>
<dbReference type="RefSeq" id="WP_069989151.1">
    <property type="nucleotide sequence ID" value="NZ_JACOQK010000001.1"/>
</dbReference>
<evidence type="ECO:0000313" key="4">
    <source>
        <dbReference type="Proteomes" id="UP000649151"/>
    </source>
</evidence>
<feature type="domain" description="HTH cro/C1-type" evidence="2">
    <location>
        <begin position="9"/>
        <end position="63"/>
    </location>
</feature>
<dbReference type="SUPFAM" id="SSF47413">
    <property type="entry name" value="lambda repressor-like DNA-binding domains"/>
    <property type="match status" value="1"/>
</dbReference>
<sequence>MNSEFPRILTLLRKEKGISQKQAAQELGVSQALLSHYEKGIRECGLAFVVKAADFYHVSCDFLLGRSPERQGTTLTMEELPDAAEKKELPNPKTLAAVYNKKLLFSSMNILFDLLAKSENKTLINEASSFMTLSVYRLFRLIFQANRNNNEEMFMLPKELATAKAQSAMLLNEAVISAITTGALPKELEQISNKDKLAISMEVLDQRYPADKSALLNLIKNCEHKLSEE</sequence>
<dbReference type="PANTHER" id="PTHR46558">
    <property type="entry name" value="TRACRIPTIONAL REGULATORY PROTEIN-RELATED-RELATED"/>
    <property type="match status" value="1"/>
</dbReference>
<accession>A0ABR7IQW7</accession>
<reference evidence="3 4" key="1">
    <citation type="submission" date="2020-08" db="EMBL/GenBank/DDBJ databases">
        <title>Genome public.</title>
        <authorList>
            <person name="Liu C."/>
            <person name="Sun Q."/>
        </authorList>
    </citation>
    <scope>NUCLEOTIDE SEQUENCE [LARGE SCALE GENOMIC DNA]</scope>
    <source>
        <strain evidence="3 4">NSJ-27</strain>
    </source>
</reference>
<keyword evidence="4" id="KW-1185">Reference proteome</keyword>
<protein>
    <submittedName>
        <fullName evidence="3">Helix-turn-helix transcriptional regulator</fullName>
    </submittedName>
</protein>
<gene>
    <name evidence="3" type="ORF">H8Z77_05385</name>
</gene>
<evidence type="ECO:0000259" key="2">
    <source>
        <dbReference type="PROSITE" id="PS50943"/>
    </source>
</evidence>